<sequence>MAEIEISPVLRLENLDDFEIDPTHFNHGGFGYIQKGYIKSTKQKVVIKNPIPTNSASIRSLIQEYHMMIQCNHPVIQSVIGLYHPDGSDEYKLIMPYYEKGSLQDLINQKEIDNTQIFLIAIGVAYGMKYLHKNNIAHRDLKPNNILLNDLNYPILIDFGLSRNNIEEMSTEAGTLNYIAPEIFQRIQYNEKIDVYSYGLILNTMFSRIPPYFGVSIEDLARMKTQGVFQIHESIPDYLKKIIEKCINPDPSRRPSFKEIYNKLANKVLSGENSSIVVSFIKHARYGKKLKYLFRIPKQIIKIPSNDETWDYKTPCPIDWDNFEKVFKSSNGRKALLFMTFGNYQVGKSTFLRTITGNRAFYSGKGEETSTLGLLIDGPYKKDDLSIQIFDSNYKAEMEKIKIDDDVDIFFIDSQGIGETRYNDLKIVLDRVNSIFCSVSTACISIQTSDVTDVPLQNIIKTIRRVQFSGFTKIFLLIRGFQDFEALTSLSFNSIDDFQKTIKEKFLKSREFLNDYYAFKYLTYLPIGNLKSNYDSYFKSAWYSIIFLLSDTKDLKSDKTTIVQDIKIKTIQLFGDYYKSAYESIILQKPNEVLSLIIKTNQHNEQIIRLCYAASYFLGIIIVSILELSQLEKAEVDDLMDQIKANIYSVVNTILPYLFGEYNIPLQDFLQYSNEIFNDANSFMESKSAEWKKHMKLENNAGKSFDTIFAVGKGTAYAGCVPIVGLPFSLISLGITCGFSLFKKISSNQRKEFKKPFEISFYPFIWRKNLKKTKPYDLDISVIKQIGREKDQLIVFYEQTNTNDSTLLFQALTGYQVDFSNQKNVSQLFTNVPIHSIMERFNRNKEIHKSKLENIRVNILYLKGCSQAQITSFCKTQKIKPIFISSLQSNHVLKIIPEKNHLFYLFYMKLNSFAFYRVNKLSFQQNFDTTLNQSLKEDIHMDHGILIPVESNDYDFDNAGPVAHMLIKYGCKLILQDEEMMQT</sequence>
<evidence type="ECO:0000313" key="2">
    <source>
        <dbReference type="EMBL" id="KAK8886759.1"/>
    </source>
</evidence>
<dbReference type="Pfam" id="PF00069">
    <property type="entry name" value="Pkinase"/>
    <property type="match status" value="1"/>
</dbReference>
<dbReference type="SUPFAM" id="SSF52540">
    <property type="entry name" value="P-loop containing nucleoside triphosphate hydrolases"/>
    <property type="match status" value="1"/>
</dbReference>
<dbReference type="Gene3D" id="1.10.510.10">
    <property type="entry name" value="Transferase(Phosphotransferase) domain 1"/>
    <property type="match status" value="1"/>
</dbReference>
<dbReference type="Gene3D" id="3.40.50.300">
    <property type="entry name" value="P-loop containing nucleotide triphosphate hydrolases"/>
    <property type="match status" value="1"/>
</dbReference>
<dbReference type="InterPro" id="IPR008271">
    <property type="entry name" value="Ser/Thr_kinase_AS"/>
</dbReference>
<evidence type="ECO:0000259" key="1">
    <source>
        <dbReference type="PROSITE" id="PS50011"/>
    </source>
</evidence>
<keyword evidence="3" id="KW-1185">Reference proteome</keyword>
<dbReference type="PROSITE" id="PS00108">
    <property type="entry name" value="PROTEIN_KINASE_ST"/>
    <property type="match status" value="1"/>
</dbReference>
<dbReference type="PROSITE" id="PS50011">
    <property type="entry name" value="PROTEIN_KINASE_DOM"/>
    <property type="match status" value="1"/>
</dbReference>
<accession>A0ABR2K6R9</accession>
<dbReference type="SMART" id="SM00220">
    <property type="entry name" value="S_TKc"/>
    <property type="match status" value="1"/>
</dbReference>
<protein>
    <recommendedName>
        <fullName evidence="1">Protein kinase domain-containing protein</fullName>
    </recommendedName>
</protein>
<reference evidence="2 3" key="1">
    <citation type="submission" date="2024-04" db="EMBL/GenBank/DDBJ databases">
        <title>Tritrichomonas musculus Genome.</title>
        <authorList>
            <person name="Alves-Ferreira E."/>
            <person name="Grigg M."/>
            <person name="Lorenzi H."/>
            <person name="Galac M."/>
        </authorList>
    </citation>
    <scope>NUCLEOTIDE SEQUENCE [LARGE SCALE GENOMIC DNA]</scope>
    <source>
        <strain evidence="2 3">EAF2021</strain>
    </source>
</reference>
<dbReference type="InterPro" id="IPR011009">
    <property type="entry name" value="Kinase-like_dom_sf"/>
</dbReference>
<dbReference type="Proteomes" id="UP001470230">
    <property type="component" value="Unassembled WGS sequence"/>
</dbReference>
<name>A0ABR2K6R9_9EUKA</name>
<feature type="domain" description="Protein kinase" evidence="1">
    <location>
        <begin position="19"/>
        <end position="269"/>
    </location>
</feature>
<dbReference type="InterPro" id="IPR051681">
    <property type="entry name" value="Ser/Thr_Kinases-Pseudokinases"/>
</dbReference>
<organism evidence="2 3">
    <name type="scientific">Tritrichomonas musculus</name>
    <dbReference type="NCBI Taxonomy" id="1915356"/>
    <lineage>
        <taxon>Eukaryota</taxon>
        <taxon>Metamonada</taxon>
        <taxon>Parabasalia</taxon>
        <taxon>Tritrichomonadida</taxon>
        <taxon>Tritrichomonadidae</taxon>
        <taxon>Tritrichomonas</taxon>
    </lineage>
</organism>
<dbReference type="PANTHER" id="PTHR44329">
    <property type="entry name" value="SERINE/THREONINE-PROTEIN KINASE TNNI3K-RELATED"/>
    <property type="match status" value="1"/>
</dbReference>
<dbReference type="EMBL" id="JAPFFF010000007">
    <property type="protein sequence ID" value="KAK8886759.1"/>
    <property type="molecule type" value="Genomic_DNA"/>
</dbReference>
<evidence type="ECO:0000313" key="3">
    <source>
        <dbReference type="Proteomes" id="UP001470230"/>
    </source>
</evidence>
<dbReference type="InterPro" id="IPR000719">
    <property type="entry name" value="Prot_kinase_dom"/>
</dbReference>
<comment type="caution">
    <text evidence="2">The sequence shown here is derived from an EMBL/GenBank/DDBJ whole genome shotgun (WGS) entry which is preliminary data.</text>
</comment>
<proteinExistence type="predicted"/>
<dbReference type="SUPFAM" id="SSF56112">
    <property type="entry name" value="Protein kinase-like (PK-like)"/>
    <property type="match status" value="1"/>
</dbReference>
<gene>
    <name evidence="2" type="ORF">M9Y10_042228</name>
</gene>
<dbReference type="InterPro" id="IPR027417">
    <property type="entry name" value="P-loop_NTPase"/>
</dbReference>
<dbReference type="PANTHER" id="PTHR44329:SF214">
    <property type="entry name" value="PROTEIN KINASE DOMAIN-CONTAINING PROTEIN"/>
    <property type="match status" value="1"/>
</dbReference>